<comment type="catalytic activity">
    <reaction evidence="1">
        <text>(7,8-dihydropterin-6-yl)methyl diphosphate + 4-aminobenzoate = 7,8-dihydropteroate + diphosphate</text>
        <dbReference type="Rhea" id="RHEA:19949"/>
        <dbReference type="ChEBI" id="CHEBI:17836"/>
        <dbReference type="ChEBI" id="CHEBI:17839"/>
        <dbReference type="ChEBI" id="CHEBI:33019"/>
        <dbReference type="ChEBI" id="CHEBI:72950"/>
        <dbReference type="EC" id="2.5.1.15"/>
    </reaction>
</comment>
<organism evidence="10">
    <name type="scientific">hydrothermal vent metagenome</name>
    <dbReference type="NCBI Taxonomy" id="652676"/>
    <lineage>
        <taxon>unclassified sequences</taxon>
        <taxon>metagenomes</taxon>
        <taxon>ecological metagenomes</taxon>
    </lineage>
</organism>
<keyword evidence="5 10" id="KW-0808">Transferase</keyword>
<evidence type="ECO:0000256" key="5">
    <source>
        <dbReference type="ARBA" id="ARBA00022679"/>
    </source>
</evidence>
<dbReference type="CDD" id="cd00739">
    <property type="entry name" value="DHPS"/>
    <property type="match status" value="1"/>
</dbReference>
<dbReference type="PANTHER" id="PTHR20941">
    <property type="entry name" value="FOLATE SYNTHESIS PROTEINS"/>
    <property type="match status" value="1"/>
</dbReference>
<dbReference type="InterPro" id="IPR011005">
    <property type="entry name" value="Dihydropteroate_synth-like_sf"/>
</dbReference>
<dbReference type="EC" id="2.5.1.15" evidence="4"/>
<dbReference type="Gene3D" id="3.20.20.20">
    <property type="entry name" value="Dihydropteroate synthase-like"/>
    <property type="match status" value="1"/>
</dbReference>
<comment type="cofactor">
    <cofactor evidence="2">
        <name>Mg(2+)</name>
        <dbReference type="ChEBI" id="CHEBI:18420"/>
    </cofactor>
</comment>
<keyword evidence="8" id="KW-0289">Folate biosynthesis</keyword>
<evidence type="ECO:0000256" key="6">
    <source>
        <dbReference type="ARBA" id="ARBA00022723"/>
    </source>
</evidence>
<evidence type="ECO:0000256" key="1">
    <source>
        <dbReference type="ARBA" id="ARBA00000012"/>
    </source>
</evidence>
<dbReference type="InterPro" id="IPR000489">
    <property type="entry name" value="Pterin-binding_dom"/>
</dbReference>
<feature type="domain" description="Pterin-binding" evidence="9">
    <location>
        <begin position="1"/>
        <end position="210"/>
    </location>
</feature>
<dbReference type="NCBIfam" id="TIGR01496">
    <property type="entry name" value="DHPS"/>
    <property type="match status" value="1"/>
</dbReference>
<keyword evidence="6" id="KW-0479">Metal-binding</keyword>
<comment type="pathway">
    <text evidence="3">Cofactor biosynthesis; tetrahydrofolate biosynthesis; 7,8-dihydrofolate from 2-amino-4-hydroxy-6-hydroxymethyl-7,8-dihydropteridine diphosphate and 4-aminobenzoate: step 1/2.</text>
</comment>
<dbReference type="PANTHER" id="PTHR20941:SF1">
    <property type="entry name" value="FOLIC ACID SYNTHESIS PROTEIN FOL1"/>
    <property type="match status" value="1"/>
</dbReference>
<dbReference type="InterPro" id="IPR006390">
    <property type="entry name" value="DHP_synth_dom"/>
</dbReference>
<name>A0A3B1CG18_9ZZZZ</name>
<evidence type="ECO:0000256" key="8">
    <source>
        <dbReference type="ARBA" id="ARBA00022909"/>
    </source>
</evidence>
<sequence length="220" mass="24312">GESSRPGASPVSVEEEIDRTIPVIENILNQKKDAVISIDTIKPEVAELALQRGAKIINDISGFTDMRLLDVAKKYAATLVIMHMQGSPSTMQYDPKYNNVVEDVYKFLYEKAEIAKSKGVEQLILDPGIGFGKSVEDNFMLLKNLKKFTKLQLPILIGVSKKSLIGKSLNLPLEKRKIASVILETVSTNSGAKIIRTHNVKNGVQIKSLYNYINNPSKLA</sequence>
<dbReference type="GO" id="GO:0004156">
    <property type="term" value="F:dihydropteroate synthase activity"/>
    <property type="evidence" value="ECO:0007669"/>
    <property type="project" value="UniProtKB-EC"/>
</dbReference>
<protein>
    <recommendedName>
        <fullName evidence="4">dihydropteroate synthase</fullName>
        <ecNumber evidence="4">2.5.1.15</ecNumber>
    </recommendedName>
</protein>
<evidence type="ECO:0000256" key="2">
    <source>
        <dbReference type="ARBA" id="ARBA00001946"/>
    </source>
</evidence>
<evidence type="ECO:0000259" key="9">
    <source>
        <dbReference type="PROSITE" id="PS50972"/>
    </source>
</evidence>
<dbReference type="GO" id="GO:0005829">
    <property type="term" value="C:cytosol"/>
    <property type="evidence" value="ECO:0007669"/>
    <property type="project" value="TreeGrafter"/>
</dbReference>
<accession>A0A3B1CG18</accession>
<gene>
    <name evidence="10" type="ORF">MNBD_IGNAVI01-726</name>
</gene>
<dbReference type="EMBL" id="UOGD01000238">
    <property type="protein sequence ID" value="VAX23004.1"/>
    <property type="molecule type" value="Genomic_DNA"/>
</dbReference>
<dbReference type="PROSITE" id="PS50972">
    <property type="entry name" value="PTERIN_BINDING"/>
    <property type="match status" value="1"/>
</dbReference>
<evidence type="ECO:0000256" key="7">
    <source>
        <dbReference type="ARBA" id="ARBA00022842"/>
    </source>
</evidence>
<dbReference type="SUPFAM" id="SSF51717">
    <property type="entry name" value="Dihydropteroate synthetase-like"/>
    <property type="match status" value="1"/>
</dbReference>
<dbReference type="GO" id="GO:0046872">
    <property type="term" value="F:metal ion binding"/>
    <property type="evidence" value="ECO:0007669"/>
    <property type="project" value="UniProtKB-KW"/>
</dbReference>
<keyword evidence="7" id="KW-0460">Magnesium</keyword>
<dbReference type="InterPro" id="IPR045031">
    <property type="entry name" value="DHP_synth-like"/>
</dbReference>
<evidence type="ECO:0000256" key="3">
    <source>
        <dbReference type="ARBA" id="ARBA00004763"/>
    </source>
</evidence>
<dbReference type="AlphaFoldDB" id="A0A3B1CG18"/>
<feature type="non-terminal residue" evidence="10">
    <location>
        <position position="1"/>
    </location>
</feature>
<dbReference type="GO" id="GO:0046656">
    <property type="term" value="P:folic acid biosynthetic process"/>
    <property type="evidence" value="ECO:0007669"/>
    <property type="project" value="UniProtKB-KW"/>
</dbReference>
<proteinExistence type="predicted"/>
<evidence type="ECO:0000313" key="10">
    <source>
        <dbReference type="EMBL" id="VAX23004.1"/>
    </source>
</evidence>
<dbReference type="Pfam" id="PF00809">
    <property type="entry name" value="Pterin_bind"/>
    <property type="match status" value="1"/>
</dbReference>
<evidence type="ECO:0000256" key="4">
    <source>
        <dbReference type="ARBA" id="ARBA00012458"/>
    </source>
</evidence>
<reference evidence="10" key="1">
    <citation type="submission" date="2018-06" db="EMBL/GenBank/DDBJ databases">
        <authorList>
            <person name="Zhirakovskaya E."/>
        </authorList>
    </citation>
    <scope>NUCLEOTIDE SEQUENCE</scope>
</reference>
<dbReference type="GO" id="GO:0046654">
    <property type="term" value="P:tetrahydrofolate biosynthetic process"/>
    <property type="evidence" value="ECO:0007669"/>
    <property type="project" value="TreeGrafter"/>
</dbReference>